<sequence length="1849" mass="206496">MMLMKSTIGRIGDDLRQKKLIPLKLLFFFNSASMTIFYPYMTLHMRELGINLEEIAVMNGLTPLSTIILPPIAGLIADRIGNFKSGKLLGDVREHKQMRNEEFFKSTIRRLTKHTLYFPSDKSELFIFKCKNTTDCSYQSQVETQDSARLVRELNLRLLSGSSYDRKELYQRYVLNTSSSSSATCAADQEIFASVQINLAANRSLTSQNCARTCILTAPRRDFCKNLEVTIEFNPSLTFWSYLSIKIIIRILGGLSFAMFKGAVMAIIREEKADYGLQRVYGSIGGVIMAPLSGLLIDYASDGKGYTDFRPAICLYAACRTAMSVVKLLLNLEFKAPAKNVIKDVSAVLKNPELVVLLIVCLIKGGARRNRVILASSAWISISARKSRCKLIGSFLDYDPAYILCSAHVTGTRAVSTQHDDAQEFLSPDRQGSASEEAHSAQADIFRQHFDALHTLPVPDAAYARARHKRRGNGDNERDNSVRGDNHAAGGRSGGRSHWQLQGTHRIYLIPNPIPHIDNHWQWCAQLLLSLFSAFGGAASLLLLLVPIGRITMQFPESVVLSARCQGAGELAYAMSQNHPCNSKQDAKVELELQSCGYACPMSTSRYNHSQIQEAIMSTNYRFNVWDPNESTNSSYDFKISDSDMPRSSRSEKESRIFPTYLRALEVSGSDEEESLRRYRSNSSSGCPASDERTRVEVDLASGESIASDECTRSCVFTAPRAELCTNAKITVEYNTSLTFWAYLSIRVFMGVIGGTSFAMFEGAVIAILREQKADYGLQRIYGSIGGMISSPLSGLLIDYASEGKGYTDFRPAFYLYATLKIFTAFVKLLINLEFKAPATNVVSDVITVLKNVEIVALLVASFILGKGAGSLVGGYLIKFYGTRPTYQIFSVVTLFTGFLYLFFNLTYLAKRPQVEGNDIVKKEPKVATKETAAQKESTTPHLKELENTPYLVDDVEAMNNAKNLDIVEAVNQEEDDEVEEQQRETDNEMRHRNLGLGKVNMAFEADNDTAKHKKIMPLMRFPMCLVLEPMTLPNATLIGLSRGKPDRIARGYAIDAHVRGRRMSRQGKSRSRKWTDDQRSVCEPRKIDQFYTAGLYVCACSIDSFAVDCLREREKRREPLHIFCLSPRTSTPRLCDDAIFPRATHLRDAGRARRPENRIFRRASRSAKEENHRELGEYIVDRLDELDERRQRMRPRRTRMDRLPLHIGLFLLYVLFQMVSQSLSSSSSQVSSATASSAPLDLTTQESSQKEADTSSSPDDTSARNPLDRSTSAPEYGSTTPFIDPRPTWRPRRENCSPPAIEQFPRPLMGPNARKHGGLIIHVLVAVYTFLGLAIVCDDYFVASLDRICEELRLSPDVAGATFMAAGSSAPELATVVIGVFFAKDDIGVSGVIGSAVFNIMFVISVCGLCSTTVSKLNWWPLCRDCFFYFISILVMLCTIANESISWGEALFMLIMYAVYCVVLAFNAPLERWAKSYNIPWLPKDEEQPAEQSALVTYKNLQEDRQGYTDPNAPVDQQQQQQQPPADPYATGGGYNSWQDSNAPGSWDPNDAWNQGGGGGAPGNQSQSDNWNPTDSWGQPQQQQYGDQSQQPAQMSPEQQQQAQQPVAQAPAPKQPAYYKAKEPDPNEVSPLVKPTDGGTWGLFTWGLVYPIHYMCRLTMPDCRQGKYRNWYPFTFCISMIWISFYSYFMVWMITIIGSTLGIPDTVMGLTFVAAGVSVPDALSSLAVIKEGLGDMAVSNAVGSNVFDILVCLGLPWFIQTAMIQPGSHVNVTSRGLTYSTISLLSTVIFLVVATHFNGWKLDRQYGIVLMIWYLIFIVFASLYELNIFGEMNPPACFTNETYYFVFS</sequence>
<evidence type="ECO:0000256" key="8">
    <source>
        <dbReference type="ARBA" id="ARBA00022729"/>
    </source>
</evidence>
<feature type="region of interest" description="Disordered" evidence="17">
    <location>
        <begin position="1237"/>
        <end position="1304"/>
    </location>
</feature>
<proteinExistence type="inferred from homology"/>
<dbReference type="InterPro" id="IPR004481">
    <property type="entry name" value="K/Na/Ca-exchanger"/>
</dbReference>
<protein>
    <recommendedName>
        <fullName evidence="23">Major facilitator superfamily (MFS) profile domain-containing protein</fullName>
    </recommendedName>
</protein>
<dbReference type="EMBL" id="CADCXV010000690">
    <property type="protein sequence ID" value="CAB0032839.1"/>
    <property type="molecule type" value="Genomic_DNA"/>
</dbReference>
<evidence type="ECO:0000259" key="20">
    <source>
        <dbReference type="Pfam" id="PF12832"/>
    </source>
</evidence>
<dbReference type="Pfam" id="PF01699">
    <property type="entry name" value="Na_Ca_ex"/>
    <property type="match status" value="2"/>
</dbReference>
<evidence type="ECO:0000256" key="17">
    <source>
        <dbReference type="SAM" id="MobiDB-lite"/>
    </source>
</evidence>
<keyword evidence="8" id="KW-0732">Signal</keyword>
<dbReference type="FunFam" id="1.20.1420.30:FF:000009">
    <property type="entry name" value="sodium/potassium/calcium exchanger 5 isoform X2"/>
    <property type="match status" value="1"/>
</dbReference>
<dbReference type="SUPFAM" id="SSF103473">
    <property type="entry name" value="MFS general substrate transporter"/>
    <property type="match status" value="3"/>
</dbReference>
<feature type="transmembrane region" description="Helical" evidence="18">
    <location>
        <begin position="1359"/>
        <end position="1384"/>
    </location>
</feature>
<evidence type="ECO:0000256" key="6">
    <source>
        <dbReference type="ARBA" id="ARBA00022568"/>
    </source>
</evidence>
<feature type="domain" description="Major facilitator superfamily associated" evidence="20">
    <location>
        <begin position="736"/>
        <end position="871"/>
    </location>
</feature>
<dbReference type="FunFam" id="1.20.1420.30:FF:000018">
    <property type="entry name" value="Sodium/potassium/calcium exchanger 2"/>
    <property type="match status" value="1"/>
</dbReference>
<evidence type="ECO:0000256" key="9">
    <source>
        <dbReference type="ARBA" id="ARBA00022837"/>
    </source>
</evidence>
<feature type="transmembrane region" description="Helical" evidence="18">
    <location>
        <begin position="1780"/>
        <end position="1800"/>
    </location>
</feature>
<dbReference type="GO" id="GO:0015293">
    <property type="term" value="F:symporter activity"/>
    <property type="evidence" value="ECO:0007669"/>
    <property type="project" value="UniProtKB-KW"/>
</dbReference>
<evidence type="ECO:0008006" key="23">
    <source>
        <dbReference type="Google" id="ProtNLM"/>
    </source>
</evidence>
<evidence type="ECO:0000256" key="13">
    <source>
        <dbReference type="ARBA" id="ARBA00023053"/>
    </source>
</evidence>
<dbReference type="InterPro" id="IPR004837">
    <property type="entry name" value="NaCa_Exmemb"/>
</dbReference>
<feature type="transmembrane region" description="Helical" evidence="18">
    <location>
        <begin position="1320"/>
        <end position="1338"/>
    </location>
</feature>
<dbReference type="InterPro" id="IPR024989">
    <property type="entry name" value="MFS_assoc_dom"/>
</dbReference>
<name>A0A6H5I4M4_9HYME</name>
<evidence type="ECO:0000259" key="19">
    <source>
        <dbReference type="Pfam" id="PF01699"/>
    </source>
</evidence>
<dbReference type="Proteomes" id="UP000479190">
    <property type="component" value="Unassembled WGS sequence"/>
</dbReference>
<feature type="transmembrane region" description="Helical" evidence="18">
    <location>
        <begin position="1708"/>
        <end position="1730"/>
    </location>
</feature>
<feature type="transmembrane region" description="Helical" evidence="18">
    <location>
        <begin position="21"/>
        <end position="40"/>
    </location>
</feature>
<feature type="transmembrane region" description="Helical" evidence="18">
    <location>
        <begin position="527"/>
        <end position="546"/>
    </location>
</feature>
<feature type="transmembrane region" description="Helical" evidence="18">
    <location>
        <begin position="247"/>
        <end position="268"/>
    </location>
</feature>
<accession>A0A6H5I4M4</accession>
<keyword evidence="16" id="KW-0739">Sodium transport</keyword>
<feature type="transmembrane region" description="Helical" evidence="18">
    <location>
        <begin position="748"/>
        <end position="769"/>
    </location>
</feature>
<feature type="compositionally biased region" description="Polar residues" evidence="17">
    <location>
        <begin position="1564"/>
        <end position="1575"/>
    </location>
</feature>
<feature type="transmembrane region" description="Helical" evidence="18">
    <location>
        <begin position="1742"/>
        <end position="1760"/>
    </location>
</feature>
<evidence type="ECO:0000256" key="4">
    <source>
        <dbReference type="ARBA" id="ARBA00022449"/>
    </source>
</evidence>
<dbReference type="InterPro" id="IPR036259">
    <property type="entry name" value="MFS_trans_sf"/>
</dbReference>
<feature type="domain" description="Major facilitator superfamily associated" evidence="20">
    <location>
        <begin position="21"/>
        <end position="365"/>
    </location>
</feature>
<dbReference type="Gene3D" id="1.20.1420.30">
    <property type="entry name" value="NCX, central ion-binding region"/>
    <property type="match status" value="2"/>
</dbReference>
<dbReference type="InterPro" id="IPR044880">
    <property type="entry name" value="NCX_ion-bd_dom_sf"/>
</dbReference>
<evidence type="ECO:0000256" key="7">
    <source>
        <dbReference type="ARBA" id="ARBA00022692"/>
    </source>
</evidence>
<keyword evidence="11" id="KW-0630">Potassium</keyword>
<gene>
    <name evidence="21" type="ORF">TBRA_LOCUS4765</name>
</gene>
<feature type="transmembrane region" description="Helical" evidence="18">
    <location>
        <begin position="889"/>
        <end position="910"/>
    </location>
</feature>
<keyword evidence="10" id="KW-0769">Symport</keyword>
<feature type="transmembrane region" description="Helical" evidence="18">
    <location>
        <begin position="1807"/>
        <end position="1825"/>
    </location>
</feature>
<feature type="transmembrane region" description="Helical" evidence="18">
    <location>
        <begin position="781"/>
        <end position="802"/>
    </location>
</feature>
<feature type="region of interest" description="Disordered" evidence="17">
    <location>
        <begin position="1506"/>
        <end position="1635"/>
    </location>
</feature>
<evidence type="ECO:0000256" key="10">
    <source>
        <dbReference type="ARBA" id="ARBA00022847"/>
    </source>
</evidence>
<feature type="compositionally biased region" description="Basic and acidic residues" evidence="17">
    <location>
        <begin position="472"/>
        <end position="486"/>
    </location>
</feature>
<evidence type="ECO:0000256" key="14">
    <source>
        <dbReference type="ARBA" id="ARBA00023065"/>
    </source>
</evidence>
<evidence type="ECO:0000313" key="22">
    <source>
        <dbReference type="Proteomes" id="UP000479190"/>
    </source>
</evidence>
<organism evidence="21 22">
    <name type="scientific">Trichogramma brassicae</name>
    <dbReference type="NCBI Taxonomy" id="86971"/>
    <lineage>
        <taxon>Eukaryota</taxon>
        <taxon>Metazoa</taxon>
        <taxon>Ecdysozoa</taxon>
        <taxon>Arthropoda</taxon>
        <taxon>Hexapoda</taxon>
        <taxon>Insecta</taxon>
        <taxon>Pterygota</taxon>
        <taxon>Neoptera</taxon>
        <taxon>Endopterygota</taxon>
        <taxon>Hymenoptera</taxon>
        <taxon>Apocrita</taxon>
        <taxon>Proctotrupomorpha</taxon>
        <taxon>Chalcidoidea</taxon>
        <taxon>Trichogrammatidae</taxon>
        <taxon>Trichogramma</taxon>
    </lineage>
</organism>
<dbReference type="GO" id="GO:0008273">
    <property type="term" value="F:calcium, potassium:sodium antiporter activity"/>
    <property type="evidence" value="ECO:0007669"/>
    <property type="project" value="TreeGrafter"/>
</dbReference>
<feature type="transmembrane region" description="Helical" evidence="18">
    <location>
        <begin position="280"/>
        <end position="300"/>
    </location>
</feature>
<feature type="transmembrane region" description="Helical" evidence="18">
    <location>
        <begin position="1427"/>
        <end position="1446"/>
    </location>
</feature>
<feature type="transmembrane region" description="Helical" evidence="18">
    <location>
        <begin position="1452"/>
        <end position="1471"/>
    </location>
</feature>
<keyword evidence="12 18" id="KW-1133">Transmembrane helix</keyword>
<feature type="transmembrane region" description="Helical" evidence="18">
    <location>
        <begin position="60"/>
        <end position="77"/>
    </location>
</feature>
<dbReference type="OrthoDB" id="2127281at2759"/>
<keyword evidence="4" id="KW-0050">Antiport</keyword>
<feature type="transmembrane region" description="Helical" evidence="18">
    <location>
        <begin position="814"/>
        <end position="835"/>
    </location>
</feature>
<evidence type="ECO:0000256" key="3">
    <source>
        <dbReference type="ARBA" id="ARBA00022448"/>
    </source>
</evidence>
<keyword evidence="15 18" id="KW-0472">Membrane</keyword>
<dbReference type="GO" id="GO:0006874">
    <property type="term" value="P:intracellular calcium ion homeostasis"/>
    <property type="evidence" value="ECO:0007669"/>
    <property type="project" value="TreeGrafter"/>
</dbReference>
<feature type="transmembrane region" description="Helical" evidence="18">
    <location>
        <begin position="1390"/>
        <end position="1415"/>
    </location>
</feature>
<keyword evidence="7 18" id="KW-0812">Transmembrane</keyword>
<feature type="transmembrane region" description="Helical" evidence="18">
    <location>
        <begin position="1675"/>
        <end position="1702"/>
    </location>
</feature>
<keyword evidence="14" id="KW-0406">Ion transport</keyword>
<dbReference type="Pfam" id="PF12832">
    <property type="entry name" value="MFS_1_like"/>
    <property type="match status" value="2"/>
</dbReference>
<keyword evidence="22" id="KW-1185">Reference proteome</keyword>
<feature type="domain" description="Sodium/calcium exchanger membrane region" evidence="19">
    <location>
        <begin position="1673"/>
        <end position="1822"/>
    </location>
</feature>
<evidence type="ECO:0000256" key="18">
    <source>
        <dbReference type="SAM" id="Phobius"/>
    </source>
</evidence>
<keyword evidence="13" id="KW-0915">Sodium</keyword>
<keyword evidence="3" id="KW-0813">Transport</keyword>
<evidence type="ECO:0000256" key="15">
    <source>
        <dbReference type="ARBA" id="ARBA00023136"/>
    </source>
</evidence>
<dbReference type="GO" id="GO:0005262">
    <property type="term" value="F:calcium channel activity"/>
    <property type="evidence" value="ECO:0007669"/>
    <property type="project" value="TreeGrafter"/>
</dbReference>
<comment type="subcellular location">
    <subcellularLocation>
        <location evidence="1">Membrane</location>
        <topology evidence="1">Multi-pass membrane protein</topology>
    </subcellularLocation>
</comment>
<comment type="similarity">
    <text evidence="2">Belongs to the Ca(2+):cation antiporter (CaCA) (TC 2.A.19) family. SLC24A subfamily.</text>
</comment>
<feature type="transmembrane region" description="Helical" evidence="18">
    <location>
        <begin position="855"/>
        <end position="877"/>
    </location>
</feature>
<feature type="transmembrane region" description="Helical" evidence="18">
    <location>
        <begin position="1204"/>
        <end position="1221"/>
    </location>
</feature>
<evidence type="ECO:0000256" key="16">
    <source>
        <dbReference type="ARBA" id="ARBA00023201"/>
    </source>
</evidence>
<feature type="compositionally biased region" description="Polar residues" evidence="17">
    <location>
        <begin position="1269"/>
        <end position="1282"/>
    </location>
</feature>
<feature type="compositionally biased region" description="Low complexity" evidence="17">
    <location>
        <begin position="1576"/>
        <end position="1620"/>
    </location>
</feature>
<evidence type="ECO:0000256" key="1">
    <source>
        <dbReference type="ARBA" id="ARBA00004141"/>
    </source>
</evidence>
<keyword evidence="6" id="KW-0109">Calcium transport</keyword>
<dbReference type="NCBIfam" id="TIGR00367">
    <property type="entry name" value="calcium/sodium antiporter"/>
    <property type="match status" value="1"/>
</dbReference>
<keyword evidence="5" id="KW-0633">Potassium transport</keyword>
<evidence type="ECO:0000256" key="5">
    <source>
        <dbReference type="ARBA" id="ARBA00022538"/>
    </source>
</evidence>
<evidence type="ECO:0000256" key="12">
    <source>
        <dbReference type="ARBA" id="ARBA00022989"/>
    </source>
</evidence>
<dbReference type="PANTHER" id="PTHR10846:SF74">
    <property type="entry name" value="SODIUM_POTASSIUM_CALCIUM EXCHANGER CG1090-RELATED"/>
    <property type="match status" value="1"/>
</dbReference>
<feature type="region of interest" description="Disordered" evidence="17">
    <location>
        <begin position="465"/>
        <end position="498"/>
    </location>
</feature>
<dbReference type="Gene3D" id="1.20.1250.20">
    <property type="entry name" value="MFS general substrate transporter like domains"/>
    <property type="match status" value="3"/>
</dbReference>
<feature type="domain" description="Sodium/calcium exchanger membrane region" evidence="19">
    <location>
        <begin position="1324"/>
        <end position="1465"/>
    </location>
</feature>
<keyword evidence="9" id="KW-0106">Calcium</keyword>
<dbReference type="PANTHER" id="PTHR10846">
    <property type="entry name" value="SODIUM/POTASSIUM/CALCIUM EXCHANGER"/>
    <property type="match status" value="1"/>
</dbReference>
<reference evidence="21 22" key="1">
    <citation type="submission" date="2020-02" db="EMBL/GenBank/DDBJ databases">
        <authorList>
            <person name="Ferguson B K."/>
        </authorList>
    </citation>
    <scope>NUCLEOTIDE SEQUENCE [LARGE SCALE GENOMIC DNA]</scope>
</reference>
<evidence type="ECO:0000256" key="11">
    <source>
        <dbReference type="ARBA" id="ARBA00022958"/>
    </source>
</evidence>
<evidence type="ECO:0000313" key="21">
    <source>
        <dbReference type="EMBL" id="CAB0032839.1"/>
    </source>
</evidence>
<evidence type="ECO:0000256" key="2">
    <source>
        <dbReference type="ARBA" id="ARBA00005364"/>
    </source>
</evidence>
<dbReference type="GO" id="GO:0005886">
    <property type="term" value="C:plasma membrane"/>
    <property type="evidence" value="ECO:0007669"/>
    <property type="project" value="TreeGrafter"/>
</dbReference>